<reference evidence="9 10" key="1">
    <citation type="journal article" date="2016" name="Nat. Commun.">
        <title>Thousands of microbial genomes shed light on interconnected biogeochemical processes in an aquifer system.</title>
        <authorList>
            <person name="Anantharaman K."/>
            <person name="Brown C.T."/>
            <person name="Hug L.A."/>
            <person name="Sharon I."/>
            <person name="Castelle C.J."/>
            <person name="Probst A.J."/>
            <person name="Thomas B.C."/>
            <person name="Singh A."/>
            <person name="Wilkins M.J."/>
            <person name="Karaoz U."/>
            <person name="Brodie E.L."/>
            <person name="Williams K.H."/>
            <person name="Hubbard S.S."/>
            <person name="Banfield J.F."/>
        </authorList>
    </citation>
    <scope>NUCLEOTIDE SEQUENCE [LARGE SCALE GENOMIC DNA]</scope>
</reference>
<evidence type="ECO:0000256" key="2">
    <source>
        <dbReference type="ARBA" id="ARBA00009212"/>
    </source>
</evidence>
<evidence type="ECO:0000256" key="8">
    <source>
        <dbReference type="SAM" id="Phobius"/>
    </source>
</evidence>
<dbReference type="PANTHER" id="PTHR34702:SF1">
    <property type="entry name" value="NA(+)_H(+) ANTIPORTER SUBUNIT F"/>
    <property type="match status" value="1"/>
</dbReference>
<dbReference type="PANTHER" id="PTHR34702">
    <property type="entry name" value="NA(+)/H(+) ANTIPORTER SUBUNIT F1"/>
    <property type="match status" value="1"/>
</dbReference>
<feature type="transmembrane region" description="Helical" evidence="8">
    <location>
        <begin position="58"/>
        <end position="81"/>
    </location>
</feature>
<evidence type="ECO:0000313" key="10">
    <source>
        <dbReference type="Proteomes" id="UP000177876"/>
    </source>
</evidence>
<evidence type="ECO:0000313" key="9">
    <source>
        <dbReference type="EMBL" id="OFW56154.1"/>
    </source>
</evidence>
<accession>A0A1F2WH29</accession>
<feature type="transmembrane region" description="Helical" evidence="8">
    <location>
        <begin position="33"/>
        <end position="52"/>
    </location>
</feature>
<comment type="caution">
    <text evidence="9">The sequence shown here is derived from an EMBL/GenBank/DDBJ whole genome shotgun (WGS) entry which is preliminary data.</text>
</comment>
<keyword evidence="6 8" id="KW-1133">Transmembrane helix</keyword>
<protein>
    <recommendedName>
        <fullName evidence="11">Cation:proton antiporter</fullName>
    </recommendedName>
</protein>
<evidence type="ECO:0000256" key="7">
    <source>
        <dbReference type="ARBA" id="ARBA00023136"/>
    </source>
</evidence>
<name>A0A1F2WH29_9ACTN</name>
<evidence type="ECO:0000256" key="5">
    <source>
        <dbReference type="ARBA" id="ARBA00022692"/>
    </source>
</evidence>
<evidence type="ECO:0000256" key="1">
    <source>
        <dbReference type="ARBA" id="ARBA00004651"/>
    </source>
</evidence>
<evidence type="ECO:0008006" key="11">
    <source>
        <dbReference type="Google" id="ProtNLM"/>
    </source>
</evidence>
<dbReference type="AlphaFoldDB" id="A0A1F2WH29"/>
<keyword evidence="5 8" id="KW-0812">Transmembrane</keyword>
<dbReference type="GO" id="GO:0005886">
    <property type="term" value="C:plasma membrane"/>
    <property type="evidence" value="ECO:0007669"/>
    <property type="project" value="UniProtKB-SubCell"/>
</dbReference>
<keyword evidence="7 8" id="KW-0472">Membrane</keyword>
<evidence type="ECO:0000256" key="3">
    <source>
        <dbReference type="ARBA" id="ARBA00022448"/>
    </source>
</evidence>
<dbReference type="GO" id="GO:0015385">
    <property type="term" value="F:sodium:proton antiporter activity"/>
    <property type="evidence" value="ECO:0007669"/>
    <property type="project" value="TreeGrafter"/>
</dbReference>
<comment type="similarity">
    <text evidence="2">Belongs to the CPA3 antiporters (TC 2.A.63) subunit F family.</text>
</comment>
<organism evidence="9 10">
    <name type="scientific">Candidatus Solincola sediminis</name>
    <dbReference type="NCBI Taxonomy" id="1797199"/>
    <lineage>
        <taxon>Bacteria</taxon>
        <taxon>Bacillati</taxon>
        <taxon>Actinomycetota</taxon>
        <taxon>Candidatus Geothermincolia</taxon>
        <taxon>Candidatus Geothermincolales</taxon>
        <taxon>Candidatus Geothermincolaceae</taxon>
        <taxon>Candidatus Solincola</taxon>
    </lineage>
</organism>
<dbReference type="Proteomes" id="UP000177876">
    <property type="component" value="Unassembled WGS sequence"/>
</dbReference>
<keyword evidence="3" id="KW-0813">Transport</keyword>
<dbReference type="Pfam" id="PF04066">
    <property type="entry name" value="MrpF_PhaF"/>
    <property type="match status" value="1"/>
</dbReference>
<gene>
    <name evidence="9" type="ORF">A2Y75_03265</name>
</gene>
<proteinExistence type="inferred from homology"/>
<sequence length="93" mass="10253">MINFLTAIAIVIGLNALICLYRAMVGPTSQDRLLAVNIVGTKTLVMVVLITFVQGENFFLDVALVYALLLFIVTVALSRYLEAEGWEEMRSDG</sequence>
<comment type="subcellular location">
    <subcellularLocation>
        <location evidence="1">Cell membrane</location>
        <topology evidence="1">Multi-pass membrane protein</topology>
    </subcellularLocation>
</comment>
<evidence type="ECO:0000256" key="4">
    <source>
        <dbReference type="ARBA" id="ARBA00022475"/>
    </source>
</evidence>
<evidence type="ECO:0000256" key="6">
    <source>
        <dbReference type="ARBA" id="ARBA00022989"/>
    </source>
</evidence>
<feature type="transmembrane region" description="Helical" evidence="8">
    <location>
        <begin position="6"/>
        <end position="24"/>
    </location>
</feature>
<keyword evidence="4" id="KW-1003">Cell membrane</keyword>
<dbReference type="InterPro" id="IPR007208">
    <property type="entry name" value="MrpF/PhaF-like"/>
</dbReference>
<dbReference type="STRING" id="1797197.A2Y75_03265"/>
<dbReference type="EMBL" id="MELK01000048">
    <property type="protein sequence ID" value="OFW56154.1"/>
    <property type="molecule type" value="Genomic_DNA"/>
</dbReference>